<keyword evidence="1" id="KW-0812">Transmembrane</keyword>
<feature type="transmembrane region" description="Helical" evidence="1">
    <location>
        <begin position="58"/>
        <end position="79"/>
    </location>
</feature>
<gene>
    <name evidence="2" type="ORF">ROI90_17140</name>
</gene>
<keyword evidence="3" id="KW-1185">Reference proteome</keyword>
<accession>A0ABU3TLS7</accession>
<name>A0ABU3TLS7_9BACT</name>
<evidence type="ECO:0000313" key="2">
    <source>
        <dbReference type="EMBL" id="MDU0372135.1"/>
    </source>
</evidence>
<reference evidence="2 3" key="1">
    <citation type="submission" date="2023-10" db="EMBL/GenBank/DDBJ databases">
        <title>Hymenobacter endophyticus sp. nov., an isolate from the leaf tissues of wheat.</title>
        <authorList>
            <person name="Dai Y."/>
        </authorList>
    </citation>
    <scope>NUCLEOTIDE SEQUENCE [LARGE SCALE GENOMIC DNA]</scope>
    <source>
        <strain evidence="2 3">ZK17L-C2</strain>
    </source>
</reference>
<evidence type="ECO:0000313" key="3">
    <source>
        <dbReference type="Proteomes" id="UP001250698"/>
    </source>
</evidence>
<dbReference type="RefSeq" id="WP_315999585.1">
    <property type="nucleotide sequence ID" value="NZ_JAWDJT010000012.1"/>
</dbReference>
<protein>
    <submittedName>
        <fullName evidence="2">Uncharacterized protein</fullName>
    </submittedName>
</protein>
<sequence>MRFSEFSSLDQQAMSVLLMLVVVAVLASNPTMHPGLQATIMGAALWLARPIAQGVLHYLRLAGLVLCALLVVLTGVELVG</sequence>
<organism evidence="2 3">
    <name type="scientific">Hymenobacter endophyticus</name>
    <dbReference type="NCBI Taxonomy" id="3076335"/>
    <lineage>
        <taxon>Bacteria</taxon>
        <taxon>Pseudomonadati</taxon>
        <taxon>Bacteroidota</taxon>
        <taxon>Cytophagia</taxon>
        <taxon>Cytophagales</taxon>
        <taxon>Hymenobacteraceae</taxon>
        <taxon>Hymenobacter</taxon>
    </lineage>
</organism>
<proteinExistence type="predicted"/>
<keyword evidence="1" id="KW-0472">Membrane</keyword>
<dbReference type="EMBL" id="JAWDJT010000012">
    <property type="protein sequence ID" value="MDU0372135.1"/>
    <property type="molecule type" value="Genomic_DNA"/>
</dbReference>
<evidence type="ECO:0000256" key="1">
    <source>
        <dbReference type="SAM" id="Phobius"/>
    </source>
</evidence>
<comment type="caution">
    <text evidence="2">The sequence shown here is derived from an EMBL/GenBank/DDBJ whole genome shotgun (WGS) entry which is preliminary data.</text>
</comment>
<keyword evidence="1" id="KW-1133">Transmembrane helix</keyword>
<dbReference type="Proteomes" id="UP001250698">
    <property type="component" value="Unassembled WGS sequence"/>
</dbReference>